<protein>
    <recommendedName>
        <fullName evidence="7">Major facilitator superfamily (MFS) profile domain-containing protein</fullName>
    </recommendedName>
</protein>
<accession>A0ABR2WY31</accession>
<keyword evidence="2" id="KW-0813">Transport</keyword>
<feature type="transmembrane region" description="Helical" evidence="6">
    <location>
        <begin position="48"/>
        <end position="66"/>
    </location>
</feature>
<name>A0ABR2WY31_9FUNG</name>
<gene>
    <name evidence="8" type="ORF">K7432_004554</name>
</gene>
<evidence type="ECO:0000256" key="1">
    <source>
        <dbReference type="ARBA" id="ARBA00004141"/>
    </source>
</evidence>
<dbReference type="Gene3D" id="1.20.1250.20">
    <property type="entry name" value="MFS general substrate transporter like domains"/>
    <property type="match status" value="2"/>
</dbReference>
<dbReference type="Pfam" id="PF07690">
    <property type="entry name" value="MFS_1"/>
    <property type="match status" value="1"/>
</dbReference>
<keyword evidence="4 6" id="KW-1133">Transmembrane helix</keyword>
<comment type="caution">
    <text evidence="8">The sequence shown here is derived from an EMBL/GenBank/DDBJ whole genome shotgun (WGS) entry which is preliminary data.</text>
</comment>
<proteinExistence type="predicted"/>
<keyword evidence="5 6" id="KW-0472">Membrane</keyword>
<organism evidence="8 9">
    <name type="scientific">Basidiobolus ranarum</name>
    <dbReference type="NCBI Taxonomy" id="34480"/>
    <lineage>
        <taxon>Eukaryota</taxon>
        <taxon>Fungi</taxon>
        <taxon>Fungi incertae sedis</taxon>
        <taxon>Zoopagomycota</taxon>
        <taxon>Entomophthoromycotina</taxon>
        <taxon>Basidiobolomycetes</taxon>
        <taxon>Basidiobolales</taxon>
        <taxon>Basidiobolaceae</taxon>
        <taxon>Basidiobolus</taxon>
    </lineage>
</organism>
<evidence type="ECO:0000256" key="2">
    <source>
        <dbReference type="ARBA" id="ARBA00022448"/>
    </source>
</evidence>
<comment type="subcellular location">
    <subcellularLocation>
        <location evidence="1">Membrane</location>
        <topology evidence="1">Multi-pass membrane protein</topology>
    </subcellularLocation>
</comment>
<dbReference type="InterPro" id="IPR036259">
    <property type="entry name" value="MFS_trans_sf"/>
</dbReference>
<feature type="transmembrane region" description="Helical" evidence="6">
    <location>
        <begin position="277"/>
        <end position="298"/>
    </location>
</feature>
<dbReference type="PANTHER" id="PTHR43791">
    <property type="entry name" value="PERMEASE-RELATED"/>
    <property type="match status" value="1"/>
</dbReference>
<feature type="transmembrane region" description="Helical" evidence="6">
    <location>
        <begin position="367"/>
        <end position="389"/>
    </location>
</feature>
<feature type="transmembrane region" description="Helical" evidence="6">
    <location>
        <begin position="143"/>
        <end position="163"/>
    </location>
</feature>
<dbReference type="SUPFAM" id="SSF103473">
    <property type="entry name" value="MFS general substrate transporter"/>
    <property type="match status" value="1"/>
</dbReference>
<feature type="domain" description="Major facilitator superfamily (MFS) profile" evidence="7">
    <location>
        <begin position="48"/>
        <end position="455"/>
    </location>
</feature>
<dbReference type="InterPro" id="IPR020846">
    <property type="entry name" value="MFS_dom"/>
</dbReference>
<dbReference type="PROSITE" id="PS50850">
    <property type="entry name" value="MFS"/>
    <property type="match status" value="1"/>
</dbReference>
<evidence type="ECO:0000256" key="6">
    <source>
        <dbReference type="SAM" id="Phobius"/>
    </source>
</evidence>
<evidence type="ECO:0000256" key="4">
    <source>
        <dbReference type="ARBA" id="ARBA00022989"/>
    </source>
</evidence>
<feature type="transmembrane region" description="Helical" evidence="6">
    <location>
        <begin position="207"/>
        <end position="229"/>
    </location>
</feature>
<dbReference type="InterPro" id="IPR011701">
    <property type="entry name" value="MFS"/>
</dbReference>
<evidence type="ECO:0000313" key="9">
    <source>
        <dbReference type="Proteomes" id="UP001479436"/>
    </source>
</evidence>
<dbReference type="Proteomes" id="UP001479436">
    <property type="component" value="Unassembled WGS sequence"/>
</dbReference>
<feature type="transmembrane region" description="Helical" evidence="6">
    <location>
        <begin position="119"/>
        <end position="137"/>
    </location>
</feature>
<keyword evidence="9" id="KW-1185">Reference proteome</keyword>
<dbReference type="EMBL" id="JASJQH010000159">
    <property type="protein sequence ID" value="KAK9766387.1"/>
    <property type="molecule type" value="Genomic_DNA"/>
</dbReference>
<sequence length="483" mass="53931">MLGNKSPSKEPDHCVEGDVISTSYEVKLEAKEPPVSEQKLLRKMDWHLIPFLSLLYLCSFLDRVNIGNARLFSMEESVGVTDDQFAWSLSIFYVGYVLLEVPSNNLLKRFRPSRWISRIMVSWGIITMCTAAVKGFASLMICRFLLGCAEAGFFPGIIFYLSFWYKRSEQGSRIGLFFSACLLAGAFSGVLSFLLSHLEAFGGLHAWQWVFIIQGAPSLILGVCTWFYLPDFPGTAAWLSAEEREFAVNRLKIDLVDSAETGFKREEFWAAVGDLKVWLYMILYFCIVTPSISISLYLPTLISQMGFTNMQTQLLTTPPYILSAIIALINTFHSDRTKERGYHIMVPSFICIVGYALLVTLDGPGPLYISSMLVMVGLFPVIPVVIAWLSNNMVGTTKTATATAMMVSFGTMGGAFGGQFYHPSQGPRCLEGHLVSLSLILVGIFVTIFIKIFLRRENLKQGNADMESGVKPEAMKSNFQYIL</sequence>
<feature type="transmembrane region" description="Helical" evidence="6">
    <location>
        <begin position="433"/>
        <end position="454"/>
    </location>
</feature>
<dbReference type="PANTHER" id="PTHR43791:SF36">
    <property type="entry name" value="TRANSPORTER, PUTATIVE (AFU_ORTHOLOGUE AFUA_6G08340)-RELATED"/>
    <property type="match status" value="1"/>
</dbReference>
<feature type="transmembrane region" description="Helical" evidence="6">
    <location>
        <begin position="310"/>
        <end position="329"/>
    </location>
</feature>
<keyword evidence="3 6" id="KW-0812">Transmembrane</keyword>
<reference evidence="8 9" key="1">
    <citation type="submission" date="2023-04" db="EMBL/GenBank/DDBJ databases">
        <title>Genome of Basidiobolus ranarum AG-B5.</title>
        <authorList>
            <person name="Stajich J.E."/>
            <person name="Carter-House D."/>
            <person name="Gryganskyi A."/>
        </authorList>
    </citation>
    <scope>NUCLEOTIDE SEQUENCE [LARGE SCALE GENOMIC DNA]</scope>
    <source>
        <strain evidence="8 9">AG-B5</strain>
    </source>
</reference>
<evidence type="ECO:0000313" key="8">
    <source>
        <dbReference type="EMBL" id="KAK9766387.1"/>
    </source>
</evidence>
<feature type="transmembrane region" description="Helical" evidence="6">
    <location>
        <begin position="341"/>
        <end position="361"/>
    </location>
</feature>
<feature type="transmembrane region" description="Helical" evidence="6">
    <location>
        <begin position="86"/>
        <end position="107"/>
    </location>
</feature>
<feature type="transmembrane region" description="Helical" evidence="6">
    <location>
        <begin position="401"/>
        <end position="421"/>
    </location>
</feature>
<evidence type="ECO:0000256" key="3">
    <source>
        <dbReference type="ARBA" id="ARBA00022692"/>
    </source>
</evidence>
<feature type="transmembrane region" description="Helical" evidence="6">
    <location>
        <begin position="175"/>
        <end position="195"/>
    </location>
</feature>
<evidence type="ECO:0000259" key="7">
    <source>
        <dbReference type="PROSITE" id="PS50850"/>
    </source>
</evidence>
<evidence type="ECO:0000256" key="5">
    <source>
        <dbReference type="ARBA" id="ARBA00023136"/>
    </source>
</evidence>